<accession>A0A7J7MXV4</accession>
<feature type="transmembrane region" description="Helical" evidence="1">
    <location>
        <begin position="42"/>
        <end position="65"/>
    </location>
</feature>
<dbReference type="AlphaFoldDB" id="A0A7J7MXV4"/>
<evidence type="ECO:0000313" key="3">
    <source>
        <dbReference type="Proteomes" id="UP000541444"/>
    </source>
</evidence>
<keyword evidence="1" id="KW-1133">Transmembrane helix</keyword>
<protein>
    <submittedName>
        <fullName evidence="2">Uncharacterized protein</fullName>
    </submittedName>
</protein>
<dbReference type="Proteomes" id="UP000541444">
    <property type="component" value="Unassembled WGS sequence"/>
</dbReference>
<gene>
    <name evidence="2" type="ORF">GIB67_030037</name>
</gene>
<keyword evidence="1" id="KW-0472">Membrane</keyword>
<sequence length="127" mass="13826">MEEKPNGTLTNGGAAAASTRSAVAEDELTVFEGKPSPLYHRLIALSLWLGAIHFLVILVITATFFLPATSAFAVFGLLIVLMAIPLNDQSKLGLKLSRYICRHVCGYFPVKLHVEDIKAFHPNQAYG</sequence>
<dbReference type="EMBL" id="JACGCM010001188">
    <property type="protein sequence ID" value="KAF6159779.1"/>
    <property type="molecule type" value="Genomic_DNA"/>
</dbReference>
<organism evidence="2 3">
    <name type="scientific">Kingdonia uniflora</name>
    <dbReference type="NCBI Taxonomy" id="39325"/>
    <lineage>
        <taxon>Eukaryota</taxon>
        <taxon>Viridiplantae</taxon>
        <taxon>Streptophyta</taxon>
        <taxon>Embryophyta</taxon>
        <taxon>Tracheophyta</taxon>
        <taxon>Spermatophyta</taxon>
        <taxon>Magnoliopsida</taxon>
        <taxon>Ranunculales</taxon>
        <taxon>Circaeasteraceae</taxon>
        <taxon>Kingdonia</taxon>
    </lineage>
</organism>
<dbReference type="OrthoDB" id="264532at2759"/>
<comment type="caution">
    <text evidence="2">The sequence shown here is derived from an EMBL/GenBank/DDBJ whole genome shotgun (WGS) entry which is preliminary data.</text>
</comment>
<proteinExistence type="predicted"/>
<evidence type="ECO:0000256" key="1">
    <source>
        <dbReference type="SAM" id="Phobius"/>
    </source>
</evidence>
<keyword evidence="1" id="KW-0812">Transmembrane</keyword>
<keyword evidence="3" id="KW-1185">Reference proteome</keyword>
<reference evidence="2 3" key="1">
    <citation type="journal article" date="2020" name="IScience">
        <title>Genome Sequencing of the Endangered Kingdonia uniflora (Circaeasteraceae, Ranunculales) Reveals Potential Mechanisms of Evolutionary Specialization.</title>
        <authorList>
            <person name="Sun Y."/>
            <person name="Deng T."/>
            <person name="Zhang A."/>
            <person name="Moore M.J."/>
            <person name="Landis J.B."/>
            <person name="Lin N."/>
            <person name="Zhang H."/>
            <person name="Zhang X."/>
            <person name="Huang J."/>
            <person name="Zhang X."/>
            <person name="Sun H."/>
            <person name="Wang H."/>
        </authorList>
    </citation>
    <scope>NUCLEOTIDE SEQUENCE [LARGE SCALE GENOMIC DNA]</scope>
    <source>
        <strain evidence="2">TB1705</strain>
        <tissue evidence="2">Leaf</tissue>
    </source>
</reference>
<evidence type="ECO:0000313" key="2">
    <source>
        <dbReference type="EMBL" id="KAF6159779.1"/>
    </source>
</evidence>
<name>A0A7J7MXV4_9MAGN</name>
<feature type="transmembrane region" description="Helical" evidence="1">
    <location>
        <begin position="71"/>
        <end position="88"/>
    </location>
</feature>